<dbReference type="GO" id="GO:0061630">
    <property type="term" value="F:ubiquitin protein ligase activity"/>
    <property type="evidence" value="ECO:0007669"/>
    <property type="project" value="TreeGrafter"/>
</dbReference>
<keyword evidence="1" id="KW-0479">Metal-binding</keyword>
<protein>
    <recommendedName>
        <fullName evidence="5">RING-type domain-containing protein</fullName>
    </recommendedName>
</protein>
<dbReference type="InterPro" id="IPR013083">
    <property type="entry name" value="Znf_RING/FYVE/PHD"/>
</dbReference>
<dbReference type="PANTHER" id="PTHR46569:SF1">
    <property type="entry name" value="E3 UBIQUITIN-PROTEIN LIGASE RFWD3-RELATED"/>
    <property type="match status" value="1"/>
</dbReference>
<evidence type="ECO:0000259" key="5">
    <source>
        <dbReference type="SMART" id="SM00184"/>
    </source>
</evidence>
<sequence>MNINCVICSDLFEAHSEVYSTQCGHTFHYACLMHWMERSKSCPQCRNKCTDKTIHRVYFNISNTEHIKEDVGTLQSKLDNLNFQIKLKDKDIKNFGEKYTKIKKNNAALREEVQQLEHGKKVFESAIHALKDQLSYFKSKAKDVEKIIEENQKLKTRLKDVENVQQAINGSRAEVNEMIKNQNNIESLAILAAMLKKSLLEAERKKRDSDHTLKQSLNDVTKYRREANTFECQYNEMKTELEQVKTNWNQEKQYLKNKIVELDEKLRNKCDTSQDITNSSIKRIMDESPINFNRRPKLTSSNEIDLSDSPLSMSDKVNRIINSDSPYVPVKSSSVGIALLNTKYTTKPSTSTKYTIFKPVPSKLENVKLTKQKSDEVNYNGFGGTSKDDFYPSPKPTTTSLKRHKSQTHVPSSKFRKLSANKSKNSKLTDFVVLD</sequence>
<evidence type="ECO:0000313" key="6">
    <source>
        <dbReference type="EMBL" id="CAH0552071.1"/>
    </source>
</evidence>
<dbReference type="EMBL" id="OV121133">
    <property type="protein sequence ID" value="CAH0552071.1"/>
    <property type="molecule type" value="Genomic_DNA"/>
</dbReference>
<dbReference type="SUPFAM" id="SSF57850">
    <property type="entry name" value="RING/U-box"/>
    <property type="match status" value="1"/>
</dbReference>
<evidence type="ECO:0000256" key="3">
    <source>
        <dbReference type="SAM" id="Coils"/>
    </source>
</evidence>
<evidence type="ECO:0000313" key="7">
    <source>
        <dbReference type="Proteomes" id="UP001154078"/>
    </source>
</evidence>
<keyword evidence="3" id="KW-0175">Coiled coil</keyword>
<dbReference type="GO" id="GO:0016567">
    <property type="term" value="P:protein ubiquitination"/>
    <property type="evidence" value="ECO:0007669"/>
    <property type="project" value="TreeGrafter"/>
</dbReference>
<dbReference type="GO" id="GO:0008270">
    <property type="term" value="F:zinc ion binding"/>
    <property type="evidence" value="ECO:0007669"/>
    <property type="project" value="UniProtKB-KW"/>
</dbReference>
<evidence type="ECO:0000256" key="4">
    <source>
        <dbReference type="SAM" id="MobiDB-lite"/>
    </source>
</evidence>
<feature type="domain" description="RING-type" evidence="5">
    <location>
        <begin position="5"/>
        <end position="45"/>
    </location>
</feature>
<dbReference type="CDD" id="cd16480">
    <property type="entry name" value="RING-H2_TRAIP"/>
    <property type="match status" value="1"/>
</dbReference>
<evidence type="ECO:0000256" key="2">
    <source>
        <dbReference type="ARBA" id="ARBA00022833"/>
    </source>
</evidence>
<evidence type="ECO:0000256" key="1">
    <source>
        <dbReference type="ARBA" id="ARBA00022771"/>
    </source>
</evidence>
<dbReference type="GO" id="GO:0090734">
    <property type="term" value="C:site of DNA damage"/>
    <property type="evidence" value="ECO:0007669"/>
    <property type="project" value="TreeGrafter"/>
</dbReference>
<keyword evidence="1" id="KW-0863">Zinc-finger</keyword>
<dbReference type="InterPro" id="IPR001841">
    <property type="entry name" value="Znf_RING"/>
</dbReference>
<keyword evidence="7" id="KW-1185">Reference proteome</keyword>
<name>A0A9P0B0I5_BRAAE</name>
<reference evidence="6" key="1">
    <citation type="submission" date="2021-12" db="EMBL/GenBank/DDBJ databases">
        <authorList>
            <person name="King R."/>
        </authorList>
    </citation>
    <scope>NUCLEOTIDE SEQUENCE</scope>
</reference>
<dbReference type="Gene3D" id="3.30.40.10">
    <property type="entry name" value="Zinc/RING finger domain, C3HC4 (zinc finger)"/>
    <property type="match status" value="1"/>
</dbReference>
<dbReference type="PANTHER" id="PTHR46569">
    <property type="entry name" value="E3 UBIQUITIN-PROTEIN LIGASE TRAIP"/>
    <property type="match status" value="1"/>
</dbReference>
<dbReference type="GO" id="GO:0005634">
    <property type="term" value="C:nucleus"/>
    <property type="evidence" value="ECO:0007669"/>
    <property type="project" value="TreeGrafter"/>
</dbReference>
<dbReference type="GO" id="GO:0031297">
    <property type="term" value="P:replication fork processing"/>
    <property type="evidence" value="ECO:0007669"/>
    <property type="project" value="TreeGrafter"/>
</dbReference>
<dbReference type="SMART" id="SM00184">
    <property type="entry name" value="RING"/>
    <property type="match status" value="1"/>
</dbReference>
<keyword evidence="2" id="KW-0862">Zinc</keyword>
<feature type="coiled-coil region" evidence="3">
    <location>
        <begin position="92"/>
        <end position="181"/>
    </location>
</feature>
<feature type="region of interest" description="Disordered" evidence="4">
    <location>
        <begin position="378"/>
        <end position="422"/>
    </location>
</feature>
<dbReference type="InterPro" id="IPR052639">
    <property type="entry name" value="TRAIP_ubiq-protein_ligase"/>
</dbReference>
<dbReference type="AlphaFoldDB" id="A0A9P0B0I5"/>
<feature type="coiled-coil region" evidence="3">
    <location>
        <begin position="220"/>
        <end position="265"/>
    </location>
</feature>
<dbReference type="Proteomes" id="UP001154078">
    <property type="component" value="Chromosome 2"/>
</dbReference>
<gene>
    <name evidence="6" type="ORF">MELIAE_LOCUS4530</name>
</gene>
<dbReference type="OrthoDB" id="8062037at2759"/>
<organism evidence="6 7">
    <name type="scientific">Brassicogethes aeneus</name>
    <name type="common">Rape pollen beetle</name>
    <name type="synonym">Meligethes aeneus</name>
    <dbReference type="NCBI Taxonomy" id="1431903"/>
    <lineage>
        <taxon>Eukaryota</taxon>
        <taxon>Metazoa</taxon>
        <taxon>Ecdysozoa</taxon>
        <taxon>Arthropoda</taxon>
        <taxon>Hexapoda</taxon>
        <taxon>Insecta</taxon>
        <taxon>Pterygota</taxon>
        <taxon>Neoptera</taxon>
        <taxon>Endopterygota</taxon>
        <taxon>Coleoptera</taxon>
        <taxon>Polyphaga</taxon>
        <taxon>Cucujiformia</taxon>
        <taxon>Nitidulidae</taxon>
        <taxon>Meligethinae</taxon>
        <taxon>Brassicogethes</taxon>
    </lineage>
</organism>
<accession>A0A9P0B0I5</accession>
<dbReference type="Pfam" id="PF13639">
    <property type="entry name" value="zf-RING_2"/>
    <property type="match status" value="1"/>
</dbReference>
<proteinExistence type="predicted"/>